<feature type="domain" description="Signal transduction histidine kinase subgroup 3 dimerisation and phosphoacceptor" evidence="6">
    <location>
        <begin position="179"/>
        <end position="209"/>
    </location>
</feature>
<keyword evidence="3" id="KW-0547">Nucleotide-binding</keyword>
<dbReference type="Gene3D" id="1.20.5.1930">
    <property type="match status" value="1"/>
</dbReference>
<dbReference type="Proteomes" id="UP000593737">
    <property type="component" value="Chromosome"/>
</dbReference>
<feature type="transmembrane region" description="Helical" evidence="5">
    <location>
        <begin position="56"/>
        <end position="79"/>
    </location>
</feature>
<keyword evidence="2" id="KW-0479">Metal-binding</keyword>
<reference evidence="8 9" key="1">
    <citation type="journal article" date="2020" name="ISME J.">
        <title>Enrichment and physiological characterization of a novel comammox Nitrospira indicates ammonium inhibition of complete nitrification.</title>
        <authorList>
            <person name="Sakoula D."/>
            <person name="Koch H."/>
            <person name="Frank J."/>
            <person name="Jetten M.S.M."/>
            <person name="van Kessel M.A.H.J."/>
            <person name="Lucker S."/>
        </authorList>
    </citation>
    <scope>NUCLEOTIDE SEQUENCE [LARGE SCALE GENOMIC DNA]</scope>
    <source>
        <strain evidence="8">Comreactor17</strain>
    </source>
</reference>
<evidence type="ECO:0000256" key="1">
    <source>
        <dbReference type="ARBA" id="ARBA00022679"/>
    </source>
</evidence>
<dbReference type="GO" id="GO:0016020">
    <property type="term" value="C:membrane"/>
    <property type="evidence" value="ECO:0007669"/>
    <property type="project" value="InterPro"/>
</dbReference>
<dbReference type="GO" id="GO:0000155">
    <property type="term" value="F:phosphorelay sensor kinase activity"/>
    <property type="evidence" value="ECO:0007669"/>
    <property type="project" value="InterPro"/>
</dbReference>
<keyword evidence="5" id="KW-0472">Membrane</keyword>
<evidence type="ECO:0000256" key="3">
    <source>
        <dbReference type="ARBA" id="ARBA00022741"/>
    </source>
</evidence>
<keyword evidence="1" id="KW-0808">Transferase</keyword>
<dbReference type="GO" id="GO:0005524">
    <property type="term" value="F:ATP binding"/>
    <property type="evidence" value="ECO:0007669"/>
    <property type="project" value="UniProtKB-KW"/>
</dbReference>
<keyword evidence="5" id="KW-0812">Transmembrane</keyword>
<feature type="transmembrane region" description="Helical" evidence="5">
    <location>
        <begin position="91"/>
        <end position="111"/>
    </location>
</feature>
<evidence type="ECO:0000259" key="6">
    <source>
        <dbReference type="Pfam" id="PF07730"/>
    </source>
</evidence>
<dbReference type="GO" id="GO:0051740">
    <property type="term" value="F:ethylene binding"/>
    <property type="evidence" value="ECO:0007669"/>
    <property type="project" value="TreeGrafter"/>
</dbReference>
<evidence type="ECO:0000256" key="5">
    <source>
        <dbReference type="SAM" id="Phobius"/>
    </source>
</evidence>
<dbReference type="KEGG" id="nkf:Nkreftii_001607"/>
<feature type="transmembrane region" description="Helical" evidence="5">
    <location>
        <begin position="31"/>
        <end position="49"/>
    </location>
</feature>
<keyword evidence="4" id="KW-0067">ATP-binding</keyword>
<dbReference type="InterPro" id="IPR011712">
    <property type="entry name" value="Sig_transdc_His_kin_sub3_dim/P"/>
</dbReference>
<dbReference type="InterPro" id="IPR058544">
    <property type="entry name" value="ETR1_N"/>
</dbReference>
<dbReference type="GO" id="GO:0038199">
    <property type="term" value="F:ethylene receptor activity"/>
    <property type="evidence" value="ECO:0007669"/>
    <property type="project" value="TreeGrafter"/>
</dbReference>
<proteinExistence type="predicted"/>
<dbReference type="EMBL" id="CP047423">
    <property type="protein sequence ID" value="QPD03833.1"/>
    <property type="molecule type" value="Genomic_DNA"/>
</dbReference>
<dbReference type="Pfam" id="PF25487">
    <property type="entry name" value="ETR1_N"/>
    <property type="match status" value="1"/>
</dbReference>
<evidence type="ECO:0000313" key="9">
    <source>
        <dbReference type="Proteomes" id="UP000593737"/>
    </source>
</evidence>
<organism evidence="8 9">
    <name type="scientific">Candidatus Nitrospira kreftii</name>
    <dbReference type="NCBI Taxonomy" id="2652173"/>
    <lineage>
        <taxon>Bacteria</taxon>
        <taxon>Pseudomonadati</taxon>
        <taxon>Nitrospirota</taxon>
        <taxon>Nitrospiria</taxon>
        <taxon>Nitrospirales</taxon>
        <taxon>Nitrospiraceae</taxon>
        <taxon>Nitrospira</taxon>
    </lineage>
</organism>
<keyword evidence="5" id="KW-1133">Transmembrane helix</keyword>
<dbReference type="Pfam" id="PF07730">
    <property type="entry name" value="HisKA_3"/>
    <property type="match status" value="1"/>
</dbReference>
<evidence type="ECO:0008006" key="10">
    <source>
        <dbReference type="Google" id="ProtNLM"/>
    </source>
</evidence>
<sequence>MMSETPSTFLPHGQCFLWDPSVLWLNVSSDVIITTAYYLISAALFYFLYKRHDVPFRWMFMLFGLFIFACGTTHLMHVWTVWHPDYRGEGIVKAGTALLSISTGLLLVPLLPRAMALRTPQELEALNASLREVLCERQKAVENLQSSEAMLIRRSEELIQQRHRLREMASQLTLIEQRERRRLATDLHDYLAQMLVVCRLKVSRAKRALTPR</sequence>
<evidence type="ECO:0000256" key="4">
    <source>
        <dbReference type="ARBA" id="ARBA00022840"/>
    </source>
</evidence>
<dbReference type="GO" id="GO:0046872">
    <property type="term" value="F:metal ion binding"/>
    <property type="evidence" value="ECO:0007669"/>
    <property type="project" value="UniProtKB-KW"/>
</dbReference>
<accession>A0A7S8FDG3</accession>
<evidence type="ECO:0000313" key="8">
    <source>
        <dbReference type="EMBL" id="QPD03833.1"/>
    </source>
</evidence>
<gene>
    <name evidence="8" type="ORF">Nkreftii_001607</name>
</gene>
<feature type="domain" description="Ethylene receptor 1-like N-terminal" evidence="7">
    <location>
        <begin position="22"/>
        <end position="116"/>
    </location>
</feature>
<dbReference type="PANTHER" id="PTHR24423">
    <property type="entry name" value="TWO-COMPONENT SENSOR HISTIDINE KINASE"/>
    <property type="match status" value="1"/>
</dbReference>
<dbReference type="PANTHER" id="PTHR24423:SF631">
    <property type="entry name" value="ETHYLENE RECEPTOR"/>
    <property type="match status" value="1"/>
</dbReference>
<name>A0A7S8FDG3_9BACT</name>
<evidence type="ECO:0000259" key="7">
    <source>
        <dbReference type="Pfam" id="PF25487"/>
    </source>
</evidence>
<dbReference type="AlphaFoldDB" id="A0A7S8FDG3"/>
<evidence type="ECO:0000256" key="2">
    <source>
        <dbReference type="ARBA" id="ARBA00022723"/>
    </source>
</evidence>
<dbReference type="GO" id="GO:0046983">
    <property type="term" value="F:protein dimerization activity"/>
    <property type="evidence" value="ECO:0007669"/>
    <property type="project" value="InterPro"/>
</dbReference>
<protein>
    <recommendedName>
        <fullName evidence="10">Signal transduction histidine kinase subgroup 3 dimerisation and phosphoacceptor domain-containing protein</fullName>
    </recommendedName>
</protein>